<dbReference type="EMBL" id="JAHIBW010000010">
    <property type="protein sequence ID" value="KAG7307406.1"/>
    <property type="molecule type" value="Genomic_DNA"/>
</dbReference>
<feature type="compositionally biased region" description="Polar residues" evidence="1">
    <location>
        <begin position="31"/>
        <end position="44"/>
    </location>
</feature>
<evidence type="ECO:0000313" key="2">
    <source>
        <dbReference type="EMBL" id="KAG7307406.1"/>
    </source>
</evidence>
<protein>
    <submittedName>
        <fullName evidence="2">Uncharacterized protein</fullName>
    </submittedName>
</protein>
<gene>
    <name evidence="2" type="ORF">JYU34_007593</name>
</gene>
<organism evidence="2 3">
    <name type="scientific">Plutella xylostella</name>
    <name type="common">Diamondback moth</name>
    <name type="synonym">Plutella maculipennis</name>
    <dbReference type="NCBI Taxonomy" id="51655"/>
    <lineage>
        <taxon>Eukaryota</taxon>
        <taxon>Metazoa</taxon>
        <taxon>Ecdysozoa</taxon>
        <taxon>Arthropoda</taxon>
        <taxon>Hexapoda</taxon>
        <taxon>Insecta</taxon>
        <taxon>Pterygota</taxon>
        <taxon>Neoptera</taxon>
        <taxon>Endopterygota</taxon>
        <taxon>Lepidoptera</taxon>
        <taxon>Glossata</taxon>
        <taxon>Ditrysia</taxon>
        <taxon>Yponomeutoidea</taxon>
        <taxon>Plutellidae</taxon>
        <taxon>Plutella</taxon>
    </lineage>
</organism>
<feature type="region of interest" description="Disordered" evidence="1">
    <location>
        <begin position="1"/>
        <end position="63"/>
    </location>
</feature>
<keyword evidence="3" id="KW-1185">Reference proteome</keyword>
<accession>A0ABQ7QQT9</accession>
<reference evidence="2 3" key="1">
    <citation type="submission" date="2021-06" db="EMBL/GenBank/DDBJ databases">
        <title>A haploid diamondback moth (Plutella xylostella L.) genome assembly resolves 31 chromosomes and identifies a diamide resistance mutation.</title>
        <authorList>
            <person name="Ward C.M."/>
            <person name="Perry K.D."/>
            <person name="Baker G."/>
            <person name="Powis K."/>
            <person name="Heckel D.G."/>
            <person name="Baxter S.W."/>
        </authorList>
    </citation>
    <scope>NUCLEOTIDE SEQUENCE [LARGE SCALE GENOMIC DNA]</scope>
    <source>
        <strain evidence="2 3">LV</strain>
        <tissue evidence="2">Single pupa</tissue>
    </source>
</reference>
<name>A0ABQ7QQT9_PLUXY</name>
<evidence type="ECO:0000313" key="3">
    <source>
        <dbReference type="Proteomes" id="UP000823941"/>
    </source>
</evidence>
<proteinExistence type="predicted"/>
<evidence type="ECO:0000256" key="1">
    <source>
        <dbReference type="SAM" id="MobiDB-lite"/>
    </source>
</evidence>
<dbReference type="Proteomes" id="UP000823941">
    <property type="component" value="Chromosome 10"/>
</dbReference>
<comment type="caution">
    <text evidence="2">The sequence shown here is derived from an EMBL/GenBank/DDBJ whole genome shotgun (WGS) entry which is preliminary data.</text>
</comment>
<sequence length="63" mass="6761">MRNERFLKGAKSPGAGHARAGHADNPARSRSIAQPSSTTTNCHNARSPPDLTTIPVTYLERCS</sequence>